<accession>A0A0A9BTY2</accession>
<evidence type="ECO:0000256" key="1">
    <source>
        <dbReference type="SAM" id="MobiDB-lite"/>
    </source>
</evidence>
<sequence>MVDKGFVDANSESKGGRRRNNMARRILTDTLFGLHDTKQQS</sequence>
<proteinExistence type="predicted"/>
<dbReference type="EMBL" id="GBRH01235163">
    <property type="protein sequence ID" value="JAD62732.1"/>
    <property type="molecule type" value="Transcribed_RNA"/>
</dbReference>
<feature type="region of interest" description="Disordered" evidence="1">
    <location>
        <begin position="1"/>
        <end position="22"/>
    </location>
</feature>
<organism evidence="2">
    <name type="scientific">Arundo donax</name>
    <name type="common">Giant reed</name>
    <name type="synonym">Donax arundinaceus</name>
    <dbReference type="NCBI Taxonomy" id="35708"/>
    <lineage>
        <taxon>Eukaryota</taxon>
        <taxon>Viridiplantae</taxon>
        <taxon>Streptophyta</taxon>
        <taxon>Embryophyta</taxon>
        <taxon>Tracheophyta</taxon>
        <taxon>Spermatophyta</taxon>
        <taxon>Magnoliopsida</taxon>
        <taxon>Liliopsida</taxon>
        <taxon>Poales</taxon>
        <taxon>Poaceae</taxon>
        <taxon>PACMAD clade</taxon>
        <taxon>Arundinoideae</taxon>
        <taxon>Arundineae</taxon>
        <taxon>Arundo</taxon>
    </lineage>
</organism>
<evidence type="ECO:0000313" key="2">
    <source>
        <dbReference type="EMBL" id="JAD62732.1"/>
    </source>
</evidence>
<protein>
    <submittedName>
        <fullName evidence="2">Uncharacterized protein</fullName>
    </submittedName>
</protein>
<reference evidence="2" key="2">
    <citation type="journal article" date="2015" name="Data Brief">
        <title>Shoot transcriptome of the giant reed, Arundo donax.</title>
        <authorList>
            <person name="Barrero R.A."/>
            <person name="Guerrero F.D."/>
            <person name="Moolhuijzen P."/>
            <person name="Goolsby J.A."/>
            <person name="Tidwell J."/>
            <person name="Bellgard S.E."/>
            <person name="Bellgard M.I."/>
        </authorList>
    </citation>
    <scope>NUCLEOTIDE SEQUENCE</scope>
    <source>
        <tissue evidence="2">Shoot tissue taken approximately 20 cm above the soil surface</tissue>
    </source>
</reference>
<dbReference type="AlphaFoldDB" id="A0A0A9BTY2"/>
<name>A0A0A9BTY2_ARUDO</name>
<reference evidence="2" key="1">
    <citation type="submission" date="2014-09" db="EMBL/GenBank/DDBJ databases">
        <authorList>
            <person name="Magalhaes I.L.F."/>
            <person name="Oliveira U."/>
            <person name="Santos F.R."/>
            <person name="Vidigal T.H.D.A."/>
            <person name="Brescovit A.D."/>
            <person name="Santos A.J."/>
        </authorList>
    </citation>
    <scope>NUCLEOTIDE SEQUENCE</scope>
    <source>
        <tissue evidence="2">Shoot tissue taken approximately 20 cm above the soil surface</tissue>
    </source>
</reference>